<evidence type="ECO:0000256" key="6">
    <source>
        <dbReference type="PROSITE-ProRule" id="PRU00175"/>
    </source>
</evidence>
<keyword evidence="5" id="KW-0862">Zinc</keyword>
<comment type="caution">
    <text evidence="9">The sequence shown here is derived from an EMBL/GenBank/DDBJ whole genome shotgun (WGS) entry which is preliminary data.</text>
</comment>
<evidence type="ECO:0000256" key="4">
    <source>
        <dbReference type="ARBA" id="ARBA00022771"/>
    </source>
</evidence>
<protein>
    <recommendedName>
        <fullName evidence="2">RING-type E3 ubiquitin transferase</fullName>
        <ecNumber evidence="2">2.3.2.27</ecNumber>
    </recommendedName>
</protein>
<dbReference type="EMBL" id="JBANAX010000810">
    <property type="protein sequence ID" value="KAL1192796.1"/>
    <property type="molecule type" value="Genomic_DNA"/>
</dbReference>
<sequence length="200" mass="23241">METSSTKLDVFINYDSKMKAVDSKYSGSFSLRFKTIVRFLVRNPSGRETLVEQKIKPRELVSETEIPPFFLAEEETCCQYIASVLSKKTNIHSWIQGRIVPDISKDMIETSRLLEEKEGFLVEAEVEVVKEMVLLSINVNELESLRIQTEHDDCTICLEELLVGQREIMKLHCSHIFHEDCIIMWMRHNRSCPICRQNVV</sequence>
<feature type="domain" description="RING-type" evidence="7">
    <location>
        <begin position="154"/>
        <end position="196"/>
    </location>
</feature>
<evidence type="ECO:0000313" key="9">
    <source>
        <dbReference type="EMBL" id="KAL1203402.1"/>
    </source>
</evidence>
<dbReference type="Pfam" id="PF13639">
    <property type="entry name" value="zf-RING_2"/>
    <property type="match status" value="1"/>
</dbReference>
<evidence type="ECO:0000256" key="1">
    <source>
        <dbReference type="ARBA" id="ARBA00000900"/>
    </source>
</evidence>
<proteinExistence type="predicted"/>
<evidence type="ECO:0000259" key="7">
    <source>
        <dbReference type="PROSITE" id="PS50089"/>
    </source>
</evidence>
<reference evidence="9 10" key="1">
    <citation type="submission" date="2024-04" db="EMBL/GenBank/DDBJ databases">
        <title>Genome assembly C_amara_ONT_v2.</title>
        <authorList>
            <person name="Yant L."/>
            <person name="Moore C."/>
            <person name="Slenker M."/>
        </authorList>
    </citation>
    <scope>NUCLEOTIDE SEQUENCE [LARGE SCALE GENOMIC DNA]</scope>
    <source>
        <tissue evidence="9">Leaf</tissue>
    </source>
</reference>
<gene>
    <name evidence="9" type="ORF">V5N11_012925</name>
    <name evidence="8" type="ORF">V5N11_035153</name>
</gene>
<evidence type="ECO:0000256" key="3">
    <source>
        <dbReference type="ARBA" id="ARBA00022723"/>
    </source>
</evidence>
<dbReference type="SMART" id="SM00184">
    <property type="entry name" value="RING"/>
    <property type="match status" value="1"/>
</dbReference>
<dbReference type="PANTHER" id="PTHR15710:SF196">
    <property type="entry name" value="F6A14.12 PROTEIN-RELATED"/>
    <property type="match status" value="1"/>
</dbReference>
<dbReference type="Proteomes" id="UP001558713">
    <property type="component" value="Unassembled WGS sequence"/>
</dbReference>
<dbReference type="PANTHER" id="PTHR15710">
    <property type="entry name" value="E3 UBIQUITIN-PROTEIN LIGASE PRAJA"/>
    <property type="match status" value="1"/>
</dbReference>
<organism evidence="9 10">
    <name type="scientific">Cardamine amara subsp. amara</name>
    <dbReference type="NCBI Taxonomy" id="228776"/>
    <lineage>
        <taxon>Eukaryota</taxon>
        <taxon>Viridiplantae</taxon>
        <taxon>Streptophyta</taxon>
        <taxon>Embryophyta</taxon>
        <taxon>Tracheophyta</taxon>
        <taxon>Spermatophyta</taxon>
        <taxon>Magnoliopsida</taxon>
        <taxon>eudicotyledons</taxon>
        <taxon>Gunneridae</taxon>
        <taxon>Pentapetalae</taxon>
        <taxon>rosids</taxon>
        <taxon>malvids</taxon>
        <taxon>Brassicales</taxon>
        <taxon>Brassicaceae</taxon>
        <taxon>Cardamineae</taxon>
        <taxon>Cardamine</taxon>
    </lineage>
</organism>
<dbReference type="AlphaFoldDB" id="A0ABD1A997"/>
<keyword evidence="10" id="KW-1185">Reference proteome</keyword>
<evidence type="ECO:0000313" key="8">
    <source>
        <dbReference type="EMBL" id="KAL1192796.1"/>
    </source>
</evidence>
<comment type="catalytic activity">
    <reaction evidence="1">
        <text>S-ubiquitinyl-[E2 ubiquitin-conjugating enzyme]-L-cysteine + [acceptor protein]-L-lysine = [E2 ubiquitin-conjugating enzyme]-L-cysteine + N(6)-ubiquitinyl-[acceptor protein]-L-lysine.</text>
        <dbReference type="EC" id="2.3.2.27"/>
    </reaction>
</comment>
<dbReference type="GO" id="GO:0008270">
    <property type="term" value="F:zinc ion binding"/>
    <property type="evidence" value="ECO:0007669"/>
    <property type="project" value="UniProtKB-KW"/>
</dbReference>
<evidence type="ECO:0000256" key="2">
    <source>
        <dbReference type="ARBA" id="ARBA00012483"/>
    </source>
</evidence>
<name>A0ABD1A997_CARAN</name>
<dbReference type="InterPro" id="IPR001841">
    <property type="entry name" value="Znf_RING"/>
</dbReference>
<dbReference type="SUPFAM" id="SSF57850">
    <property type="entry name" value="RING/U-box"/>
    <property type="match status" value="1"/>
</dbReference>
<dbReference type="InterPro" id="IPR013083">
    <property type="entry name" value="Znf_RING/FYVE/PHD"/>
</dbReference>
<dbReference type="EMBL" id="JBANAX010000558">
    <property type="protein sequence ID" value="KAL1203402.1"/>
    <property type="molecule type" value="Genomic_DNA"/>
</dbReference>
<dbReference type="EC" id="2.3.2.27" evidence="2"/>
<dbReference type="GO" id="GO:0061630">
    <property type="term" value="F:ubiquitin protein ligase activity"/>
    <property type="evidence" value="ECO:0007669"/>
    <property type="project" value="UniProtKB-EC"/>
</dbReference>
<keyword evidence="4 6" id="KW-0863">Zinc-finger</keyword>
<evidence type="ECO:0000256" key="5">
    <source>
        <dbReference type="ARBA" id="ARBA00022833"/>
    </source>
</evidence>
<dbReference type="PROSITE" id="PS50089">
    <property type="entry name" value="ZF_RING_2"/>
    <property type="match status" value="1"/>
</dbReference>
<dbReference type="Gene3D" id="3.30.40.10">
    <property type="entry name" value="Zinc/RING finger domain, C3HC4 (zinc finger)"/>
    <property type="match status" value="1"/>
</dbReference>
<evidence type="ECO:0000313" key="10">
    <source>
        <dbReference type="Proteomes" id="UP001558713"/>
    </source>
</evidence>
<accession>A0ABD1A997</accession>
<keyword evidence="3" id="KW-0479">Metal-binding</keyword>